<dbReference type="SUPFAM" id="SSF57959">
    <property type="entry name" value="Leucine zipper domain"/>
    <property type="match status" value="1"/>
</dbReference>
<keyword evidence="4" id="KW-0804">Transcription</keyword>
<feature type="compositionally biased region" description="Polar residues" evidence="7">
    <location>
        <begin position="152"/>
        <end position="165"/>
    </location>
</feature>
<dbReference type="Gene3D" id="1.20.5.170">
    <property type="match status" value="1"/>
</dbReference>
<dbReference type="PROSITE" id="PS50217">
    <property type="entry name" value="BZIP"/>
    <property type="match status" value="1"/>
</dbReference>
<feature type="region of interest" description="Disordered" evidence="7">
    <location>
        <begin position="97"/>
        <end position="169"/>
    </location>
</feature>
<feature type="compositionally biased region" description="Polar residues" evidence="7">
    <location>
        <begin position="333"/>
        <end position="344"/>
    </location>
</feature>
<dbReference type="InterPro" id="IPR004827">
    <property type="entry name" value="bZIP"/>
</dbReference>
<evidence type="ECO:0000256" key="2">
    <source>
        <dbReference type="ARBA" id="ARBA00023015"/>
    </source>
</evidence>
<feature type="signal peptide" evidence="8">
    <location>
        <begin position="1"/>
        <end position="19"/>
    </location>
</feature>
<feature type="region of interest" description="Disordered" evidence="7">
    <location>
        <begin position="333"/>
        <end position="427"/>
    </location>
</feature>
<protein>
    <recommendedName>
        <fullName evidence="9">BZIP domain-containing protein</fullName>
    </recommendedName>
</protein>
<name>A0A9W4I6S4_9EURO</name>
<evidence type="ECO:0000256" key="1">
    <source>
        <dbReference type="ARBA" id="ARBA00004123"/>
    </source>
</evidence>
<dbReference type="CDD" id="cd14687">
    <property type="entry name" value="bZIP_ATF2"/>
    <property type="match status" value="1"/>
</dbReference>
<comment type="caution">
    <text evidence="10">The sequence shown here is derived from an EMBL/GenBank/DDBJ whole genome shotgun (WGS) entry which is preliminary data.</text>
</comment>
<feature type="compositionally biased region" description="Acidic residues" evidence="7">
    <location>
        <begin position="412"/>
        <end position="421"/>
    </location>
</feature>
<dbReference type="GO" id="GO:0003700">
    <property type="term" value="F:DNA-binding transcription factor activity"/>
    <property type="evidence" value="ECO:0007669"/>
    <property type="project" value="InterPro"/>
</dbReference>
<keyword evidence="2" id="KW-0805">Transcription regulation</keyword>
<evidence type="ECO:0000256" key="3">
    <source>
        <dbReference type="ARBA" id="ARBA00023125"/>
    </source>
</evidence>
<dbReference type="SMART" id="SM00338">
    <property type="entry name" value="BRLZ"/>
    <property type="match status" value="1"/>
</dbReference>
<keyword evidence="6" id="KW-0175">Coiled coil</keyword>
<keyword evidence="8" id="KW-0732">Signal</keyword>
<evidence type="ECO:0000313" key="11">
    <source>
        <dbReference type="Proteomes" id="UP001152649"/>
    </source>
</evidence>
<dbReference type="InterPro" id="IPR046347">
    <property type="entry name" value="bZIP_sf"/>
</dbReference>
<evidence type="ECO:0000259" key="9">
    <source>
        <dbReference type="PROSITE" id="PS50217"/>
    </source>
</evidence>
<reference evidence="10" key="1">
    <citation type="submission" date="2021-07" db="EMBL/GenBank/DDBJ databases">
        <authorList>
            <person name="Branca A.L. A."/>
        </authorList>
    </citation>
    <scope>NUCLEOTIDE SEQUENCE</scope>
</reference>
<dbReference type="AlphaFoldDB" id="A0A9W4I6S4"/>
<keyword evidence="3" id="KW-0238">DNA-binding</keyword>
<comment type="subcellular location">
    <subcellularLocation>
        <location evidence="1">Nucleus</location>
    </subcellularLocation>
</comment>
<dbReference type="OrthoDB" id="295274at2759"/>
<feature type="chain" id="PRO_5040953685" description="BZIP domain-containing protein" evidence="8">
    <location>
        <begin position="20"/>
        <end position="547"/>
    </location>
</feature>
<sequence>MANSLNFIISLFPLRHTLSFSSSQPQGLFGFVHPYITTLHQSNVCCSRSGCIDSPNVFFPNGLEEVGKRSPKHDLRTAVVPICDRIKSWRPLANSLAPLPDSQVASSKDQKTNPEPQTSLVPPPRPGAPTASDTPDYFSSMHNPFSLEPNPFEQSFSGDPSSETPGKSLLPSVAALTSPAIPGSNQGNGYNWSNSLRSGPLSPAMLPGPTGGNDYFDSIGRGFPTPNESSLRTGLTPGGGGSMFPAPSPNSQALLHQLQNGGATPSTIDFHRTALAAKKNNANAPTSNPNEQEQSNANNMDVKPARPADFTQHDAADAANGLFMLAKGGQANAPMNQASMQNDSRAAAARRVSQNTNGTSGDDVSDEEPAKPAKGKGKKNAPKAPAGNNRRKAEEPPKGANKRTKMSMEMPSDLEEDDDDDDMKKFPMDTKKMTDEEKRRNFLERNRVAALKCRQRKKQWLANLQAKVELFTTENDALTATVTQLREEIVNLKTLLLAHKDCPVSQAQGLGPLMMNGMGSGYEHHGYNMPPNMGMQQGGIPTQGMRR</sequence>
<dbReference type="Pfam" id="PF11785">
    <property type="entry name" value="Aft1_OSA"/>
    <property type="match status" value="1"/>
</dbReference>
<evidence type="ECO:0000256" key="8">
    <source>
        <dbReference type="SAM" id="SignalP"/>
    </source>
</evidence>
<dbReference type="FunFam" id="1.20.5.170:FF:000053">
    <property type="entry name" value="BZIP transcription factor AtfA"/>
    <property type="match status" value="1"/>
</dbReference>
<evidence type="ECO:0000256" key="6">
    <source>
        <dbReference type="SAM" id="Coils"/>
    </source>
</evidence>
<organism evidence="10 11">
    <name type="scientific">Penicillium salamii</name>
    <dbReference type="NCBI Taxonomy" id="1612424"/>
    <lineage>
        <taxon>Eukaryota</taxon>
        <taxon>Fungi</taxon>
        <taxon>Dikarya</taxon>
        <taxon>Ascomycota</taxon>
        <taxon>Pezizomycotina</taxon>
        <taxon>Eurotiomycetes</taxon>
        <taxon>Eurotiomycetidae</taxon>
        <taxon>Eurotiales</taxon>
        <taxon>Aspergillaceae</taxon>
        <taxon>Penicillium</taxon>
    </lineage>
</organism>
<dbReference type="InterPro" id="IPR020956">
    <property type="entry name" value="TF_Aft1_OSM"/>
</dbReference>
<keyword evidence="11" id="KW-1185">Reference proteome</keyword>
<dbReference type="InterPro" id="IPR021755">
    <property type="entry name" value="TF_Aft1_HRA"/>
</dbReference>
<dbReference type="GO" id="GO:0005634">
    <property type="term" value="C:nucleus"/>
    <property type="evidence" value="ECO:0007669"/>
    <property type="project" value="UniProtKB-SubCell"/>
</dbReference>
<feature type="compositionally biased region" description="Low complexity" evidence="7">
    <location>
        <begin position="281"/>
        <end position="290"/>
    </location>
</feature>
<dbReference type="EMBL" id="CAJVPG010000022">
    <property type="protein sequence ID" value="CAG8252604.1"/>
    <property type="molecule type" value="Genomic_DNA"/>
</dbReference>
<keyword evidence="5" id="KW-0539">Nucleus</keyword>
<dbReference type="Proteomes" id="UP001152649">
    <property type="component" value="Unassembled WGS sequence"/>
</dbReference>
<evidence type="ECO:0000313" key="10">
    <source>
        <dbReference type="EMBL" id="CAG8252604.1"/>
    </source>
</evidence>
<evidence type="ECO:0000256" key="4">
    <source>
        <dbReference type="ARBA" id="ARBA00023163"/>
    </source>
</evidence>
<evidence type="ECO:0000256" key="5">
    <source>
        <dbReference type="ARBA" id="ARBA00023242"/>
    </source>
</evidence>
<feature type="coiled-coil region" evidence="6">
    <location>
        <begin position="461"/>
        <end position="495"/>
    </location>
</feature>
<dbReference type="InterPro" id="IPR021756">
    <property type="entry name" value="TF_Aft1_HRR"/>
</dbReference>
<dbReference type="PANTHER" id="PTHR19304">
    <property type="entry name" value="CYCLIC-AMP RESPONSE ELEMENT BINDING PROTEIN"/>
    <property type="match status" value="1"/>
</dbReference>
<dbReference type="Pfam" id="PF11787">
    <property type="entry name" value="Aft1_HRR"/>
    <property type="match status" value="1"/>
</dbReference>
<feature type="compositionally biased region" description="Polar residues" evidence="7">
    <location>
        <begin position="352"/>
        <end position="362"/>
    </location>
</feature>
<evidence type="ECO:0000256" key="7">
    <source>
        <dbReference type="SAM" id="MobiDB-lite"/>
    </source>
</evidence>
<dbReference type="InterPro" id="IPR051027">
    <property type="entry name" value="bZIP_transcription_factors"/>
</dbReference>
<feature type="region of interest" description="Disordered" evidence="7">
    <location>
        <begin position="281"/>
        <end position="306"/>
    </location>
</feature>
<feature type="compositionally biased region" description="Polar residues" evidence="7">
    <location>
        <begin position="103"/>
        <end position="120"/>
    </location>
</feature>
<dbReference type="Pfam" id="PF00170">
    <property type="entry name" value="bZIP_1"/>
    <property type="match status" value="1"/>
</dbReference>
<proteinExistence type="predicted"/>
<dbReference type="GO" id="GO:0003677">
    <property type="term" value="F:DNA binding"/>
    <property type="evidence" value="ECO:0007669"/>
    <property type="project" value="UniProtKB-KW"/>
</dbReference>
<gene>
    <name evidence="10" type="ORF">PSALAMII_LOCUS748</name>
</gene>
<accession>A0A9W4I6S4</accession>
<dbReference type="Pfam" id="PF11786">
    <property type="entry name" value="Aft1_HRA"/>
    <property type="match status" value="1"/>
</dbReference>
<feature type="domain" description="BZIP" evidence="9">
    <location>
        <begin position="436"/>
        <end position="499"/>
    </location>
</feature>